<name>A0A419T796_9FIRM</name>
<keyword evidence="1" id="KW-0472">Membrane</keyword>
<evidence type="ECO:0000313" key="2">
    <source>
        <dbReference type="EMBL" id="RKD33440.1"/>
    </source>
</evidence>
<gene>
    <name evidence="2" type="ORF">BET03_09310</name>
</gene>
<dbReference type="InterPro" id="IPR048147">
    <property type="entry name" value="CBO0543-like"/>
</dbReference>
<organism evidence="2 3">
    <name type="scientific">Thermohalobacter berrensis</name>
    <dbReference type="NCBI Taxonomy" id="99594"/>
    <lineage>
        <taxon>Bacteria</taxon>
        <taxon>Bacillati</taxon>
        <taxon>Bacillota</taxon>
        <taxon>Tissierellia</taxon>
        <taxon>Tissierellales</taxon>
        <taxon>Thermohalobacteraceae</taxon>
        <taxon>Thermohalobacter</taxon>
    </lineage>
</organism>
<dbReference type="NCBIfam" id="NF041644">
    <property type="entry name" value="CBO0543_fam"/>
    <property type="match status" value="1"/>
</dbReference>
<sequence>MNIQPNIETYITLITLALSLIGSYFILRVDWKRYGLIFIISGIVGNILCYIFVRIGLYSFPYRLFPTISIMPFYVILTIFPFYVILGIYYSPKPFVWKIPFYWALIHIGMLFETLAANFTDLIEYNAKWDFWDSYTWWWIFLLVFEWVSIYIIPDEKRKPLDYDILRYDRTGWFILHFILIVTIFLGGFYLGKVL</sequence>
<feature type="transmembrane region" description="Helical" evidence="1">
    <location>
        <begin position="101"/>
        <end position="123"/>
    </location>
</feature>
<evidence type="ECO:0008006" key="4">
    <source>
        <dbReference type="Google" id="ProtNLM"/>
    </source>
</evidence>
<evidence type="ECO:0000313" key="3">
    <source>
        <dbReference type="Proteomes" id="UP000284177"/>
    </source>
</evidence>
<keyword evidence="1" id="KW-0812">Transmembrane</keyword>
<feature type="transmembrane region" description="Helical" evidence="1">
    <location>
        <begin position="7"/>
        <end position="27"/>
    </location>
</feature>
<keyword evidence="3" id="KW-1185">Reference proteome</keyword>
<dbReference type="RefSeq" id="WP_120167795.1">
    <property type="nucleotide sequence ID" value="NZ_MCIB01000006.1"/>
</dbReference>
<dbReference type="EMBL" id="MCIB01000006">
    <property type="protein sequence ID" value="RKD33440.1"/>
    <property type="molecule type" value="Genomic_DNA"/>
</dbReference>
<feature type="transmembrane region" description="Helical" evidence="1">
    <location>
        <begin position="33"/>
        <end position="53"/>
    </location>
</feature>
<dbReference type="OrthoDB" id="2964736at2"/>
<reference evidence="2 3" key="1">
    <citation type="submission" date="2016-08" db="EMBL/GenBank/DDBJ databases">
        <title>Novel Firmicutes and Novel Genomes.</title>
        <authorList>
            <person name="Poppleton D.I."/>
            <person name="Gribaldo S."/>
        </authorList>
    </citation>
    <scope>NUCLEOTIDE SEQUENCE [LARGE SCALE GENOMIC DNA]</scope>
    <source>
        <strain evidence="2 3">CTT3</strain>
    </source>
</reference>
<feature type="transmembrane region" description="Helical" evidence="1">
    <location>
        <begin position="65"/>
        <end position="89"/>
    </location>
</feature>
<feature type="transmembrane region" description="Helical" evidence="1">
    <location>
        <begin position="173"/>
        <end position="192"/>
    </location>
</feature>
<evidence type="ECO:0000256" key="1">
    <source>
        <dbReference type="SAM" id="Phobius"/>
    </source>
</evidence>
<proteinExistence type="predicted"/>
<accession>A0A419T796</accession>
<dbReference type="Proteomes" id="UP000284177">
    <property type="component" value="Unassembled WGS sequence"/>
</dbReference>
<keyword evidence="1" id="KW-1133">Transmembrane helix</keyword>
<feature type="transmembrane region" description="Helical" evidence="1">
    <location>
        <begin position="135"/>
        <end position="153"/>
    </location>
</feature>
<protein>
    <recommendedName>
        <fullName evidence="4">Carotenoid biosynthesis protein</fullName>
    </recommendedName>
</protein>
<comment type="caution">
    <text evidence="2">The sequence shown here is derived from an EMBL/GenBank/DDBJ whole genome shotgun (WGS) entry which is preliminary data.</text>
</comment>
<dbReference type="AlphaFoldDB" id="A0A419T796"/>